<dbReference type="NCBIfam" id="TIGR00786">
    <property type="entry name" value="dctM"/>
    <property type="match status" value="1"/>
</dbReference>
<feature type="transmembrane region" description="Helical" evidence="7">
    <location>
        <begin position="169"/>
        <end position="191"/>
    </location>
</feature>
<comment type="subcellular location">
    <subcellularLocation>
        <location evidence="1">Cell inner membrane</location>
        <topology evidence="1">Multi-pass membrane protein</topology>
    </subcellularLocation>
</comment>
<dbReference type="Proteomes" id="UP001519294">
    <property type="component" value="Unassembled WGS sequence"/>
</dbReference>
<evidence type="ECO:0000256" key="6">
    <source>
        <dbReference type="ARBA" id="ARBA00023136"/>
    </source>
</evidence>
<dbReference type="PANTHER" id="PTHR33362:SF3">
    <property type="entry name" value="SIALIC ACID TRAP TRANSPORTER PERMEASE PROTEIN SIAT"/>
    <property type="match status" value="1"/>
</dbReference>
<feature type="domain" description="TRAP C4-dicarboxylate transport system permease DctM subunit" evidence="8">
    <location>
        <begin position="6"/>
        <end position="416"/>
    </location>
</feature>
<keyword evidence="10" id="KW-1185">Reference proteome</keyword>
<organism evidence="9 10">
    <name type="scientific">Virgibacillus alimentarius</name>
    <dbReference type="NCBI Taxonomy" id="698769"/>
    <lineage>
        <taxon>Bacteria</taxon>
        <taxon>Bacillati</taxon>
        <taxon>Bacillota</taxon>
        <taxon>Bacilli</taxon>
        <taxon>Bacillales</taxon>
        <taxon>Bacillaceae</taxon>
        <taxon>Virgibacillus</taxon>
    </lineage>
</organism>
<evidence type="ECO:0000313" key="9">
    <source>
        <dbReference type="EMBL" id="MBP2258473.1"/>
    </source>
</evidence>
<proteinExistence type="predicted"/>
<dbReference type="EMBL" id="JAGIKX010000027">
    <property type="protein sequence ID" value="MBP2258473.1"/>
    <property type="molecule type" value="Genomic_DNA"/>
</dbReference>
<feature type="transmembrane region" description="Helical" evidence="7">
    <location>
        <begin position="92"/>
        <end position="122"/>
    </location>
</feature>
<dbReference type="InterPro" id="IPR010656">
    <property type="entry name" value="DctM"/>
</dbReference>
<feature type="transmembrane region" description="Helical" evidence="7">
    <location>
        <begin position="313"/>
        <end position="346"/>
    </location>
</feature>
<evidence type="ECO:0000259" key="8">
    <source>
        <dbReference type="Pfam" id="PF06808"/>
    </source>
</evidence>
<dbReference type="RefSeq" id="WP_029268893.1">
    <property type="nucleotide sequence ID" value="NZ_JAGIKX010000027.1"/>
</dbReference>
<dbReference type="Pfam" id="PF06808">
    <property type="entry name" value="DctM"/>
    <property type="match status" value="1"/>
</dbReference>
<keyword evidence="5 7" id="KW-1133">Transmembrane helix</keyword>
<feature type="transmembrane region" description="Helical" evidence="7">
    <location>
        <begin position="358"/>
        <end position="384"/>
    </location>
</feature>
<evidence type="ECO:0000256" key="2">
    <source>
        <dbReference type="ARBA" id="ARBA00022475"/>
    </source>
</evidence>
<keyword evidence="3" id="KW-0997">Cell inner membrane</keyword>
<feature type="transmembrane region" description="Helical" evidence="7">
    <location>
        <begin position="240"/>
        <end position="256"/>
    </location>
</feature>
<feature type="transmembrane region" description="Helical" evidence="7">
    <location>
        <begin position="268"/>
        <end position="293"/>
    </location>
</feature>
<gene>
    <name evidence="9" type="ORF">J2Z81_002456</name>
</gene>
<keyword evidence="2" id="KW-1003">Cell membrane</keyword>
<evidence type="ECO:0000256" key="7">
    <source>
        <dbReference type="SAM" id="Phobius"/>
    </source>
</evidence>
<name>A0ABS4SAD9_9BACI</name>
<feature type="transmembrane region" description="Helical" evidence="7">
    <location>
        <begin position="212"/>
        <end position="234"/>
    </location>
</feature>
<evidence type="ECO:0000256" key="5">
    <source>
        <dbReference type="ARBA" id="ARBA00022989"/>
    </source>
</evidence>
<evidence type="ECO:0000256" key="1">
    <source>
        <dbReference type="ARBA" id="ARBA00004429"/>
    </source>
</evidence>
<feature type="transmembrane region" description="Helical" evidence="7">
    <location>
        <begin position="396"/>
        <end position="419"/>
    </location>
</feature>
<keyword evidence="6 7" id="KW-0472">Membrane</keyword>
<feature type="transmembrane region" description="Helical" evidence="7">
    <location>
        <begin position="6"/>
        <end position="34"/>
    </location>
</feature>
<evidence type="ECO:0000313" key="10">
    <source>
        <dbReference type="Proteomes" id="UP001519294"/>
    </source>
</evidence>
<comment type="caution">
    <text evidence="9">The sequence shown here is derived from an EMBL/GenBank/DDBJ whole genome shotgun (WGS) entry which is preliminary data.</text>
</comment>
<dbReference type="PANTHER" id="PTHR33362">
    <property type="entry name" value="SIALIC ACID TRAP TRANSPORTER PERMEASE PROTEIN SIAT-RELATED"/>
    <property type="match status" value="1"/>
</dbReference>
<protein>
    <submittedName>
        <fullName evidence="9">C4-dicarboxylate transporter DctM subunit</fullName>
    </submittedName>
</protein>
<keyword evidence="4 7" id="KW-0812">Transmembrane</keyword>
<evidence type="ECO:0000256" key="3">
    <source>
        <dbReference type="ARBA" id="ARBA00022519"/>
    </source>
</evidence>
<evidence type="ECO:0000256" key="4">
    <source>
        <dbReference type="ARBA" id="ARBA00022692"/>
    </source>
</evidence>
<dbReference type="InterPro" id="IPR004681">
    <property type="entry name" value="TRAP_DctM"/>
</dbReference>
<sequence>MATLLFILLLVLIVINVPIAIALGLATIVVFIVAGNVPLVILPQKMFAALDSFPLMAAPFFILAGKLMEHGGISERLIGFAQSLVGQFKGGLAHVSIVACVFFAAISGSANATTAAIGSIMIPAMVKAGYDRNFATAIQAAGGTTGIVIPPSVPLVLYGVSASVSISSLFIAGIVPGILLGVSLMIVAYIVSSVKGYGKGAEKTNIKRIVKAFKESILALFMPIIILGGIYGGFFTPTEASVVAVVYGFIVGWFVYKKINLKILRKILVSSSVTTSVILFIIATAALFGMLLTRENVPQNIANMFLEADLSPFVILLLLNLFLLVVGTFMETIASIIILTPILLPVATSIGVDPTHFGIIMITNLAIGLITPPVGVALFVGAQVGNARYEGVVKAILPFLFMMIVDVLLITFIPGLTLVNIMDK</sequence>
<feature type="transmembrane region" description="Helical" evidence="7">
    <location>
        <begin position="134"/>
        <end position="157"/>
    </location>
</feature>
<dbReference type="PIRSF" id="PIRSF006066">
    <property type="entry name" value="HI0050"/>
    <property type="match status" value="1"/>
</dbReference>
<accession>A0ABS4SAD9</accession>
<reference evidence="9 10" key="1">
    <citation type="submission" date="2021-03" db="EMBL/GenBank/DDBJ databases">
        <title>Genomic Encyclopedia of Type Strains, Phase IV (KMG-IV): sequencing the most valuable type-strain genomes for metagenomic binning, comparative biology and taxonomic classification.</title>
        <authorList>
            <person name="Goeker M."/>
        </authorList>
    </citation>
    <scope>NUCLEOTIDE SEQUENCE [LARGE SCALE GENOMIC DNA]</scope>
    <source>
        <strain evidence="9 10">DSM 25790</strain>
    </source>
</reference>